<dbReference type="Proteomes" id="UP000023152">
    <property type="component" value="Unassembled WGS sequence"/>
</dbReference>
<evidence type="ECO:0000313" key="3">
    <source>
        <dbReference type="Proteomes" id="UP000023152"/>
    </source>
</evidence>
<reference evidence="2 3" key="1">
    <citation type="journal article" date="2013" name="Curr. Biol.">
        <title>The Genome of the Foraminiferan Reticulomyxa filosa.</title>
        <authorList>
            <person name="Glockner G."/>
            <person name="Hulsmann N."/>
            <person name="Schleicher M."/>
            <person name="Noegel A.A."/>
            <person name="Eichinger L."/>
            <person name="Gallinger C."/>
            <person name="Pawlowski J."/>
            <person name="Sierra R."/>
            <person name="Euteneuer U."/>
            <person name="Pillet L."/>
            <person name="Moustafa A."/>
            <person name="Platzer M."/>
            <person name="Groth M."/>
            <person name="Szafranski K."/>
            <person name="Schliwa M."/>
        </authorList>
    </citation>
    <scope>NUCLEOTIDE SEQUENCE [LARGE SCALE GENOMIC DNA]</scope>
</reference>
<protein>
    <submittedName>
        <fullName evidence="2">Uncharacterized protein</fullName>
    </submittedName>
</protein>
<proteinExistence type="predicted"/>
<organism evidence="2 3">
    <name type="scientific">Reticulomyxa filosa</name>
    <dbReference type="NCBI Taxonomy" id="46433"/>
    <lineage>
        <taxon>Eukaryota</taxon>
        <taxon>Sar</taxon>
        <taxon>Rhizaria</taxon>
        <taxon>Retaria</taxon>
        <taxon>Foraminifera</taxon>
        <taxon>Monothalamids</taxon>
        <taxon>Reticulomyxidae</taxon>
        <taxon>Reticulomyxa</taxon>
    </lineage>
</organism>
<dbReference type="AlphaFoldDB" id="X6MYH5"/>
<feature type="non-terminal residue" evidence="2">
    <location>
        <position position="154"/>
    </location>
</feature>
<evidence type="ECO:0000313" key="2">
    <source>
        <dbReference type="EMBL" id="ETO18532.1"/>
    </source>
</evidence>
<keyword evidence="3" id="KW-1185">Reference proteome</keyword>
<sequence>MQKPTDSSLSQIRSNRRWNVAQFQKEDFSCEKLIEDLTAQAFRQLESDIAKAKEKDSTNGPANSEANEKEKENSSPDNEKEKKKQISQQGTVQMANGKAFNAQVFCEMFQDTLNHLKTLRAQVDKDIAQMTLKTSSTEDNYKEHLSNFMEDLQV</sequence>
<name>X6MYH5_RETFI</name>
<feature type="region of interest" description="Disordered" evidence="1">
    <location>
        <begin position="50"/>
        <end position="92"/>
    </location>
</feature>
<comment type="caution">
    <text evidence="2">The sequence shown here is derived from an EMBL/GenBank/DDBJ whole genome shotgun (WGS) entry which is preliminary data.</text>
</comment>
<gene>
    <name evidence="2" type="ORF">RFI_18733</name>
</gene>
<evidence type="ECO:0000256" key="1">
    <source>
        <dbReference type="SAM" id="MobiDB-lite"/>
    </source>
</evidence>
<feature type="compositionally biased region" description="Basic and acidic residues" evidence="1">
    <location>
        <begin position="66"/>
        <end position="84"/>
    </location>
</feature>
<dbReference type="EMBL" id="ASPP01014772">
    <property type="protein sequence ID" value="ETO18532.1"/>
    <property type="molecule type" value="Genomic_DNA"/>
</dbReference>
<accession>X6MYH5</accession>